<keyword evidence="8" id="KW-0496">Mitochondrion</keyword>
<evidence type="ECO:0000256" key="10">
    <source>
        <dbReference type="PROSITE-ProRule" id="PRU00282"/>
    </source>
</evidence>
<protein>
    <submittedName>
        <fullName evidence="13">Uncharacterized protein</fullName>
    </submittedName>
</protein>
<evidence type="ECO:0000256" key="4">
    <source>
        <dbReference type="ARBA" id="ARBA00022692"/>
    </source>
</evidence>
<accession>A0A6V7X719</accession>
<dbReference type="OrthoDB" id="269120at2759"/>
<keyword evidence="5" id="KW-0677">Repeat</keyword>
<keyword evidence="4 10" id="KW-0812">Transmembrane</keyword>
<keyword evidence="3 11" id="KW-0813">Transport</keyword>
<evidence type="ECO:0000256" key="8">
    <source>
        <dbReference type="ARBA" id="ARBA00023128"/>
    </source>
</evidence>
<dbReference type="InterPro" id="IPR023395">
    <property type="entry name" value="MCP_dom_sf"/>
</dbReference>
<evidence type="ECO:0000256" key="5">
    <source>
        <dbReference type="ARBA" id="ARBA00022737"/>
    </source>
</evidence>
<feature type="repeat" description="Solcar" evidence="10">
    <location>
        <begin position="245"/>
        <end position="328"/>
    </location>
</feature>
<dbReference type="PANTHER" id="PTHR45829:SF4">
    <property type="entry name" value="MITOCHONDRIAL CARRIER PROTEIN RIM2"/>
    <property type="match status" value="1"/>
</dbReference>
<dbReference type="EMBL" id="CAJEWN010001178">
    <property type="protein sequence ID" value="CAD2195084.1"/>
    <property type="molecule type" value="Genomic_DNA"/>
</dbReference>
<feature type="transmembrane region" description="Helical" evidence="12">
    <location>
        <begin position="200"/>
        <end position="221"/>
    </location>
</feature>
<feature type="transmembrane region" description="Helical" evidence="12">
    <location>
        <begin position="147"/>
        <end position="171"/>
    </location>
</feature>
<evidence type="ECO:0000256" key="7">
    <source>
        <dbReference type="ARBA" id="ARBA00022989"/>
    </source>
</evidence>
<organism evidence="13 14">
    <name type="scientific">Meloidogyne enterolobii</name>
    <name type="common">Root-knot nematode worm</name>
    <name type="synonym">Meloidogyne mayaguensis</name>
    <dbReference type="NCBI Taxonomy" id="390850"/>
    <lineage>
        <taxon>Eukaryota</taxon>
        <taxon>Metazoa</taxon>
        <taxon>Ecdysozoa</taxon>
        <taxon>Nematoda</taxon>
        <taxon>Chromadorea</taxon>
        <taxon>Rhabditida</taxon>
        <taxon>Tylenchina</taxon>
        <taxon>Tylenchomorpha</taxon>
        <taxon>Tylenchoidea</taxon>
        <taxon>Meloidogynidae</taxon>
        <taxon>Meloidogyninae</taxon>
        <taxon>Meloidogyne</taxon>
    </lineage>
</organism>
<evidence type="ECO:0000256" key="6">
    <source>
        <dbReference type="ARBA" id="ARBA00022792"/>
    </source>
</evidence>
<evidence type="ECO:0000256" key="1">
    <source>
        <dbReference type="ARBA" id="ARBA00004448"/>
    </source>
</evidence>
<evidence type="ECO:0000256" key="11">
    <source>
        <dbReference type="RuleBase" id="RU000488"/>
    </source>
</evidence>
<dbReference type="Pfam" id="PF00153">
    <property type="entry name" value="Mito_carr"/>
    <property type="match status" value="3"/>
</dbReference>
<dbReference type="InterPro" id="IPR049562">
    <property type="entry name" value="SLC25A33/36-like"/>
</dbReference>
<evidence type="ECO:0000256" key="2">
    <source>
        <dbReference type="ARBA" id="ARBA00006375"/>
    </source>
</evidence>
<dbReference type="PROSITE" id="PS50920">
    <property type="entry name" value="SOLCAR"/>
    <property type="match status" value="2"/>
</dbReference>
<proteinExistence type="inferred from homology"/>
<comment type="similarity">
    <text evidence="2 11">Belongs to the mitochondrial carrier (TC 2.A.29) family.</text>
</comment>
<keyword evidence="7 12" id="KW-1133">Transmembrane helix</keyword>
<dbReference type="InterPro" id="IPR018108">
    <property type="entry name" value="MCP_transmembrane"/>
</dbReference>
<feature type="transmembrane region" description="Helical" evidence="12">
    <location>
        <begin position="246"/>
        <end position="266"/>
    </location>
</feature>
<dbReference type="PANTHER" id="PTHR45829">
    <property type="entry name" value="MITOCHONDRIAL CARRIER PROTEIN RIM2"/>
    <property type="match status" value="1"/>
</dbReference>
<keyword evidence="6" id="KW-0999">Mitochondrion inner membrane</keyword>
<dbReference type="GO" id="GO:0015218">
    <property type="term" value="F:pyrimidine nucleotide transmembrane transporter activity"/>
    <property type="evidence" value="ECO:0007669"/>
    <property type="project" value="InterPro"/>
</dbReference>
<evidence type="ECO:0000256" key="9">
    <source>
        <dbReference type="ARBA" id="ARBA00023136"/>
    </source>
</evidence>
<name>A0A6V7X719_MELEN</name>
<keyword evidence="9 10" id="KW-0472">Membrane</keyword>
<dbReference type="SUPFAM" id="SSF103506">
    <property type="entry name" value="Mitochondrial carrier"/>
    <property type="match status" value="1"/>
</dbReference>
<comment type="subcellular location">
    <subcellularLocation>
        <location evidence="1">Mitochondrion inner membrane</location>
        <topology evidence="1">Multi-pass membrane protein</topology>
    </subcellularLocation>
</comment>
<feature type="repeat" description="Solcar" evidence="10">
    <location>
        <begin position="145"/>
        <end position="227"/>
    </location>
</feature>
<sequence>MAQNDTGGLKEAFIHFTGGAVGGTAGTALTCPLEVIKTRMQSSQGFLIYRQLREDAIKGAKKPLIEAAIPGPSSSKSAGSFVRFFCREAFTSCPLASTFIIGNSFRLEGRAIYFCFYSLTKRISNNYCSRDETNDEIDRRWLVPNSAFIHMFSAGVGGLIAATLINPIWVVKTRLQLHHGRLGAKECFLRIIKRDGVLGLWRGVTGSYLGIFETVIQFVIYENLRSKISDPDQKFLGSYADKQHQAFLQFMLAGGIAKTFAVIIAYPHEVIRTRLREEGNQLRLRQLVRTLWREGYIKPFYRGLSVQLLRSAPNTAITMFTYELVVHLLHRLLGEHPKD</sequence>
<reference evidence="13 14" key="1">
    <citation type="submission" date="2020-08" db="EMBL/GenBank/DDBJ databases">
        <authorList>
            <person name="Koutsovoulos G."/>
            <person name="Danchin GJ E."/>
        </authorList>
    </citation>
    <scope>NUCLEOTIDE SEQUENCE [LARGE SCALE GENOMIC DNA]</scope>
</reference>
<dbReference type="GO" id="GO:1990519">
    <property type="term" value="P:pyrimidine nucleotide import into mitochondrion"/>
    <property type="evidence" value="ECO:0007669"/>
    <property type="project" value="TreeGrafter"/>
</dbReference>
<evidence type="ECO:0000256" key="12">
    <source>
        <dbReference type="SAM" id="Phobius"/>
    </source>
</evidence>
<dbReference type="GO" id="GO:0005743">
    <property type="term" value="C:mitochondrial inner membrane"/>
    <property type="evidence" value="ECO:0007669"/>
    <property type="project" value="UniProtKB-SubCell"/>
</dbReference>
<evidence type="ECO:0000313" key="14">
    <source>
        <dbReference type="Proteomes" id="UP000580250"/>
    </source>
</evidence>
<comment type="caution">
    <text evidence="13">The sequence shown here is derived from an EMBL/GenBank/DDBJ whole genome shotgun (WGS) entry which is preliminary data.</text>
</comment>
<dbReference type="Gene3D" id="1.50.40.10">
    <property type="entry name" value="Mitochondrial carrier domain"/>
    <property type="match status" value="2"/>
</dbReference>
<gene>
    <name evidence="13" type="ORF">MENT_LOCUS48149</name>
</gene>
<evidence type="ECO:0000313" key="13">
    <source>
        <dbReference type="EMBL" id="CAD2195084.1"/>
    </source>
</evidence>
<dbReference type="Proteomes" id="UP000580250">
    <property type="component" value="Unassembled WGS sequence"/>
</dbReference>
<evidence type="ECO:0000256" key="3">
    <source>
        <dbReference type="ARBA" id="ARBA00022448"/>
    </source>
</evidence>
<dbReference type="AlphaFoldDB" id="A0A6V7X719"/>